<comment type="caution">
    <text evidence="1">The sequence shown here is derived from an EMBL/GenBank/DDBJ whole genome shotgun (WGS) entry which is preliminary data.</text>
</comment>
<reference evidence="1 2" key="1">
    <citation type="journal article" date="2019" name="Sci. Rep.">
        <title>Orb-weaving spider Araneus ventricosus genome elucidates the spidroin gene catalogue.</title>
        <authorList>
            <person name="Kono N."/>
            <person name="Nakamura H."/>
            <person name="Ohtoshi R."/>
            <person name="Moran D.A.P."/>
            <person name="Shinohara A."/>
            <person name="Yoshida Y."/>
            <person name="Fujiwara M."/>
            <person name="Mori M."/>
            <person name="Tomita M."/>
            <person name="Arakawa K."/>
        </authorList>
    </citation>
    <scope>NUCLEOTIDE SEQUENCE [LARGE SCALE GENOMIC DNA]</scope>
</reference>
<organism evidence="1 2">
    <name type="scientific">Araneus ventricosus</name>
    <name type="common">Orbweaver spider</name>
    <name type="synonym">Epeira ventricosa</name>
    <dbReference type="NCBI Taxonomy" id="182803"/>
    <lineage>
        <taxon>Eukaryota</taxon>
        <taxon>Metazoa</taxon>
        <taxon>Ecdysozoa</taxon>
        <taxon>Arthropoda</taxon>
        <taxon>Chelicerata</taxon>
        <taxon>Arachnida</taxon>
        <taxon>Araneae</taxon>
        <taxon>Araneomorphae</taxon>
        <taxon>Entelegynae</taxon>
        <taxon>Araneoidea</taxon>
        <taxon>Araneidae</taxon>
        <taxon>Araneus</taxon>
    </lineage>
</organism>
<gene>
    <name evidence="1" type="ORF">AVEN_87463_1</name>
</gene>
<sequence length="87" mass="10393">MKAHVNRCIGKIEEDMQDVRGAIEEVKGEDQRRFEEVEDKVQRRSETSKRDSAILRSNQTIFRIHRNTQNNIIKLREELLPHTQMVY</sequence>
<evidence type="ECO:0000313" key="2">
    <source>
        <dbReference type="Proteomes" id="UP000499080"/>
    </source>
</evidence>
<keyword evidence="2" id="KW-1185">Reference proteome</keyword>
<accession>A0A4Y2W1N2</accession>
<dbReference type="Proteomes" id="UP000499080">
    <property type="component" value="Unassembled WGS sequence"/>
</dbReference>
<proteinExistence type="predicted"/>
<evidence type="ECO:0000313" key="1">
    <source>
        <dbReference type="EMBL" id="GBO30456.1"/>
    </source>
</evidence>
<dbReference type="AlphaFoldDB" id="A0A4Y2W1N2"/>
<dbReference type="EMBL" id="BGPR01053622">
    <property type="protein sequence ID" value="GBO30456.1"/>
    <property type="molecule type" value="Genomic_DNA"/>
</dbReference>
<name>A0A4Y2W1N2_ARAVE</name>
<protein>
    <submittedName>
        <fullName evidence="1">Uncharacterized protein</fullName>
    </submittedName>
</protein>